<accession>A0A8T1TBS3</accession>
<evidence type="ECO:0000256" key="1">
    <source>
        <dbReference type="SAM" id="MobiDB-lite"/>
    </source>
</evidence>
<evidence type="ECO:0000313" key="2">
    <source>
        <dbReference type="EMBL" id="KAG6938233.1"/>
    </source>
</evidence>
<feature type="region of interest" description="Disordered" evidence="1">
    <location>
        <begin position="61"/>
        <end position="94"/>
    </location>
</feature>
<dbReference type="OrthoDB" id="10565914at2759"/>
<dbReference type="Proteomes" id="UP000765507">
    <property type="component" value="Unassembled WGS sequence"/>
</dbReference>
<proteinExistence type="predicted"/>
<evidence type="ECO:0000313" key="3">
    <source>
        <dbReference type="Proteomes" id="UP000765507"/>
    </source>
</evidence>
<sequence>MGTVALYVLVSGVMQNCYLRSSQCNAELDGEVNSWDEGVGNTPASVPSLLQLRRADARGEGLSAKVPLVKASVAAHPRGPSSPPRPGSSPDSGA</sequence>
<reference evidence="2 3" key="1">
    <citation type="journal article" date="2020" name="G3 (Bethesda)">
        <title>Draft Genome of the Common Snapping Turtle, Chelydra serpentina, a Model for Phenotypic Plasticity in Reptiles.</title>
        <authorList>
            <person name="Das D."/>
            <person name="Singh S.K."/>
            <person name="Bierstedt J."/>
            <person name="Erickson A."/>
            <person name="Galli G.L.J."/>
            <person name="Crossley D.A. 2nd"/>
            <person name="Rhen T."/>
        </authorList>
    </citation>
    <scope>NUCLEOTIDE SEQUENCE [LARGE SCALE GENOMIC DNA]</scope>
    <source>
        <strain evidence="2">KW</strain>
    </source>
</reference>
<protein>
    <submittedName>
        <fullName evidence="2">Uncharacterized protein</fullName>
    </submittedName>
</protein>
<dbReference type="AlphaFoldDB" id="A0A8T1TBS3"/>
<comment type="caution">
    <text evidence="2">The sequence shown here is derived from an EMBL/GenBank/DDBJ whole genome shotgun (WGS) entry which is preliminary data.</text>
</comment>
<keyword evidence="3" id="KW-1185">Reference proteome</keyword>
<name>A0A8T1TBS3_CHESE</name>
<feature type="non-terminal residue" evidence="2">
    <location>
        <position position="1"/>
    </location>
</feature>
<organism evidence="2 3">
    <name type="scientific">Chelydra serpentina</name>
    <name type="common">Snapping turtle</name>
    <name type="synonym">Testudo serpentina</name>
    <dbReference type="NCBI Taxonomy" id="8475"/>
    <lineage>
        <taxon>Eukaryota</taxon>
        <taxon>Metazoa</taxon>
        <taxon>Chordata</taxon>
        <taxon>Craniata</taxon>
        <taxon>Vertebrata</taxon>
        <taxon>Euteleostomi</taxon>
        <taxon>Archelosauria</taxon>
        <taxon>Testudinata</taxon>
        <taxon>Testudines</taxon>
        <taxon>Cryptodira</taxon>
        <taxon>Durocryptodira</taxon>
        <taxon>Americhelydia</taxon>
        <taxon>Chelydroidea</taxon>
        <taxon>Chelydridae</taxon>
        <taxon>Chelydra</taxon>
    </lineage>
</organism>
<dbReference type="EMBL" id="JAHGAV010000018">
    <property type="protein sequence ID" value="KAG6938233.1"/>
    <property type="molecule type" value="Genomic_DNA"/>
</dbReference>
<gene>
    <name evidence="2" type="ORF">G0U57_006315</name>
</gene>